<name>A0A9W9CGN4_9PLEO</name>
<evidence type="ECO:0000256" key="4">
    <source>
        <dbReference type="ARBA" id="ARBA00015253"/>
    </source>
</evidence>
<evidence type="ECO:0000313" key="11">
    <source>
        <dbReference type="EMBL" id="KAJ4362473.1"/>
    </source>
</evidence>
<comment type="caution">
    <text evidence="11">The sequence shown here is derived from an EMBL/GenBank/DDBJ whole genome shotgun (WGS) entry which is preliminary data.</text>
</comment>
<dbReference type="InterPro" id="IPR011564">
    <property type="entry name" value="Telomer_end-bd_POT1/Cdc13"/>
</dbReference>
<evidence type="ECO:0000259" key="10">
    <source>
        <dbReference type="SMART" id="SM00976"/>
    </source>
</evidence>
<dbReference type="Gene3D" id="2.40.50.140">
    <property type="entry name" value="Nucleic acid-binding proteins"/>
    <property type="match status" value="2"/>
</dbReference>
<dbReference type="PANTHER" id="PTHR14513:SF0">
    <property type="entry name" value="PROTECTION OF TELOMERES PROTEIN 1"/>
    <property type="match status" value="1"/>
</dbReference>
<feature type="domain" description="Telomeric single stranded DNA binding POT1/Cdc13" evidence="10">
    <location>
        <begin position="6"/>
        <end position="158"/>
    </location>
</feature>
<evidence type="ECO:0000256" key="7">
    <source>
        <dbReference type="ARBA" id="ARBA00023125"/>
    </source>
</evidence>
<dbReference type="GO" id="GO:0098505">
    <property type="term" value="F:G-rich strand telomeric DNA binding"/>
    <property type="evidence" value="ECO:0007669"/>
    <property type="project" value="TreeGrafter"/>
</dbReference>
<proteinExistence type="inferred from homology"/>
<dbReference type="Pfam" id="PF02765">
    <property type="entry name" value="POT1"/>
    <property type="match status" value="1"/>
</dbReference>
<dbReference type="SMART" id="SM00976">
    <property type="entry name" value="Telo_bind"/>
    <property type="match status" value="1"/>
</dbReference>
<evidence type="ECO:0000256" key="2">
    <source>
        <dbReference type="ARBA" id="ARBA00004574"/>
    </source>
</evidence>
<comment type="subcellular location">
    <subcellularLocation>
        <location evidence="2">Chromosome</location>
        <location evidence="2">Telomere</location>
    </subcellularLocation>
    <subcellularLocation>
        <location evidence="1">Nucleus</location>
    </subcellularLocation>
</comment>
<organism evidence="11 12">
    <name type="scientific">Neocucurbitaria cava</name>
    <dbReference type="NCBI Taxonomy" id="798079"/>
    <lineage>
        <taxon>Eukaryota</taxon>
        <taxon>Fungi</taxon>
        <taxon>Dikarya</taxon>
        <taxon>Ascomycota</taxon>
        <taxon>Pezizomycotina</taxon>
        <taxon>Dothideomycetes</taxon>
        <taxon>Pleosporomycetidae</taxon>
        <taxon>Pleosporales</taxon>
        <taxon>Pleosporineae</taxon>
        <taxon>Cucurbitariaceae</taxon>
        <taxon>Neocucurbitaria</taxon>
    </lineage>
</organism>
<evidence type="ECO:0000256" key="8">
    <source>
        <dbReference type="ARBA" id="ARBA00023242"/>
    </source>
</evidence>
<dbReference type="GO" id="GO:0010521">
    <property type="term" value="F:telomerase inhibitor activity"/>
    <property type="evidence" value="ECO:0007669"/>
    <property type="project" value="TreeGrafter"/>
</dbReference>
<keyword evidence="6" id="KW-0779">Telomere</keyword>
<evidence type="ECO:0000313" key="12">
    <source>
        <dbReference type="Proteomes" id="UP001140560"/>
    </source>
</evidence>
<evidence type="ECO:0000256" key="6">
    <source>
        <dbReference type="ARBA" id="ARBA00022895"/>
    </source>
</evidence>
<gene>
    <name evidence="11" type="ORF">N0V83_010566</name>
</gene>
<sequence>MPPHGFTAIKDATGHGNAVSLIGVVVSIKEPRKSRGSDWVLEFAIQDEFDNTLVGGSSSINCRIFRSQDRLPKISGTGDIVILRDFKLSSWGMRCDCISDSRLYSGVLVFPANKIPIPELSQAYQAGSQRLLYTATHGTRDPTPEEQMTVIHLKHAASGSVQQVRQHATTVSYNASARDRSSLIQGLCFDKFYDVCVQVVNTYYTLHSTVELKVTDYTSNENLFYYADPNEEDAFMVTNKNWTGPYGQLTLNVTLYESNATWARENVSIGDYIFLRNMRTKLSQRDKLEGIVHQDPQKPSQVDVRRLTNQKEIAEITKRREAYEKQRGTKSALEVLHNAPNEPFTESTLSKKDRKKLKLKQRQEKKEAELKELEQKEEKWEAERSGINTNIRAAFPEVKLSTISEILYSPRLNTRTPKYNNYKLPFVNAKHRARVRVVDVFPPELERFAHALNDPTWNRKANKHDPNNNSTKVRWEWGFVLLVEDANVPPNTVSEKLRVVVGNDVGQGLLDLNAVDLKNNPEIFKKLTERLFILWGNLYELKTELRDRGSDLPLPPGDNRLQNKAFDCCIEEYGHEVPVSETHPEGYQRMHRLAQTFITA</sequence>
<evidence type="ECO:0000256" key="5">
    <source>
        <dbReference type="ARBA" id="ARBA00022454"/>
    </source>
</evidence>
<keyword evidence="12" id="KW-1185">Reference proteome</keyword>
<evidence type="ECO:0000256" key="3">
    <source>
        <dbReference type="ARBA" id="ARBA00008442"/>
    </source>
</evidence>
<comment type="similarity">
    <text evidence="3">Belongs to the telombin family.</text>
</comment>
<dbReference type="EMBL" id="JAPEUY010000021">
    <property type="protein sequence ID" value="KAJ4362473.1"/>
    <property type="molecule type" value="Genomic_DNA"/>
</dbReference>
<dbReference type="Pfam" id="PF16686">
    <property type="entry name" value="POT1PC"/>
    <property type="match status" value="1"/>
</dbReference>
<keyword evidence="7" id="KW-0238">DNA-binding</keyword>
<evidence type="ECO:0000256" key="9">
    <source>
        <dbReference type="SAM" id="MobiDB-lite"/>
    </source>
</evidence>
<protein>
    <recommendedName>
        <fullName evidence="4">Protection of telomeres protein 1</fullName>
    </recommendedName>
</protein>
<feature type="compositionally biased region" description="Basic and acidic residues" evidence="9">
    <location>
        <begin position="361"/>
        <end position="373"/>
    </location>
</feature>
<dbReference type="OrthoDB" id="2186770at2759"/>
<reference evidence="11" key="1">
    <citation type="submission" date="2022-10" db="EMBL/GenBank/DDBJ databases">
        <title>Tapping the CABI collections for fungal endophytes: first genome assemblies for Collariella, Neodidymelliopsis, Ascochyta clinopodiicola, Didymella pomorum, Didymosphaeria variabile, Neocosmospora piperis and Neocucurbitaria cava.</title>
        <authorList>
            <person name="Hill R."/>
        </authorList>
    </citation>
    <scope>NUCLEOTIDE SEQUENCE</scope>
    <source>
        <strain evidence="11">IMI 356814</strain>
    </source>
</reference>
<keyword evidence="5" id="KW-0158">Chromosome</keyword>
<dbReference type="GO" id="GO:0000783">
    <property type="term" value="C:nuclear telomere cap complex"/>
    <property type="evidence" value="ECO:0007669"/>
    <property type="project" value="TreeGrafter"/>
</dbReference>
<dbReference type="GO" id="GO:0016233">
    <property type="term" value="P:telomere capping"/>
    <property type="evidence" value="ECO:0007669"/>
    <property type="project" value="TreeGrafter"/>
</dbReference>
<feature type="region of interest" description="Disordered" evidence="9">
    <location>
        <begin position="337"/>
        <end position="373"/>
    </location>
</feature>
<dbReference type="InterPro" id="IPR012340">
    <property type="entry name" value="NA-bd_OB-fold"/>
</dbReference>
<dbReference type="GO" id="GO:0032210">
    <property type="term" value="P:regulation of telomere maintenance via telomerase"/>
    <property type="evidence" value="ECO:0007669"/>
    <property type="project" value="TreeGrafter"/>
</dbReference>
<dbReference type="FunFam" id="2.40.50.140:FF:000303">
    <property type="entry name" value="Protection of telomeres protein 1"/>
    <property type="match status" value="1"/>
</dbReference>
<keyword evidence="8" id="KW-0539">Nucleus</keyword>
<evidence type="ECO:0000256" key="1">
    <source>
        <dbReference type="ARBA" id="ARBA00004123"/>
    </source>
</evidence>
<accession>A0A9W9CGN4</accession>
<dbReference type="Proteomes" id="UP001140560">
    <property type="component" value="Unassembled WGS sequence"/>
</dbReference>
<dbReference type="InterPro" id="IPR028389">
    <property type="entry name" value="POT1"/>
</dbReference>
<dbReference type="SUPFAM" id="SSF50249">
    <property type="entry name" value="Nucleic acid-binding proteins"/>
    <property type="match status" value="2"/>
</dbReference>
<dbReference type="AlphaFoldDB" id="A0A9W9CGN4"/>
<dbReference type="PANTHER" id="PTHR14513">
    <property type="entry name" value="PROTECTION OF TELOMERES 1"/>
    <property type="match status" value="1"/>
</dbReference>
<dbReference type="InterPro" id="IPR032042">
    <property type="entry name" value="POT1PC"/>
</dbReference>